<dbReference type="InterPro" id="IPR012654">
    <property type="entry name" value="CHP02391"/>
</dbReference>
<dbReference type="NCBIfam" id="TIGR02391">
    <property type="entry name" value="hypoth_ymh"/>
    <property type="match status" value="1"/>
</dbReference>
<feature type="domain" description="Conserved hypothetical protein CHP02391" evidence="1">
    <location>
        <begin position="140"/>
        <end position="259"/>
    </location>
</feature>
<gene>
    <name evidence="2" type="ORF">P9850_12650</name>
</gene>
<dbReference type="AlphaFoldDB" id="A0ABD5IWG5"/>
<dbReference type="RefSeq" id="WP_328218896.1">
    <property type="nucleotide sequence ID" value="NZ_JARTLI010000029.1"/>
</dbReference>
<name>A0ABD5IWG5_9BACL</name>
<dbReference type="Proteomes" id="UP001339962">
    <property type="component" value="Unassembled WGS sequence"/>
</dbReference>
<accession>A0ABD5IWG5</accession>
<evidence type="ECO:0000313" key="3">
    <source>
        <dbReference type="Proteomes" id="UP001339962"/>
    </source>
</evidence>
<comment type="caution">
    <text evidence="2">The sequence shown here is derived from an EMBL/GenBank/DDBJ whole genome shotgun (WGS) entry which is preliminary data.</text>
</comment>
<organism evidence="2 3">
    <name type="scientific">Anoxybacteroides rupiense</name>
    <dbReference type="NCBI Taxonomy" id="311460"/>
    <lineage>
        <taxon>Bacteria</taxon>
        <taxon>Bacillati</taxon>
        <taxon>Bacillota</taxon>
        <taxon>Bacilli</taxon>
        <taxon>Bacillales</taxon>
        <taxon>Anoxybacillaceae</taxon>
        <taxon>Anoxybacteroides</taxon>
    </lineage>
</organism>
<dbReference type="EMBL" id="JARTLI010000029">
    <property type="protein sequence ID" value="MED5052664.1"/>
    <property type="molecule type" value="Genomic_DNA"/>
</dbReference>
<sequence length="267" mass="31086">MSIPKFTDSQIEAISKIIGDTSKGFTGSEITRLLAQIGIQDPYQTWTKWKRIDYWLSHIQRKQDSPYPVIQFIQIAMDPARFIDDPNLFNDMRTRLNAVLLLNGLEINPSGKVVRTRKAETLDEAHRRASELRQKLIQRTIHSNVLKFCEAEYFQKNYFHAVFEAVKSILDRLREMTGLEEDGVPLVIKVFDEKRPMLSFNKFQTSSEQNELMGFRSLIIGLVKMVRNPHAHEAKLKWAIEEKDALDVLTMVSYVHRQLDESVRTNY</sequence>
<proteinExistence type="predicted"/>
<evidence type="ECO:0000313" key="2">
    <source>
        <dbReference type="EMBL" id="MED5052664.1"/>
    </source>
</evidence>
<evidence type="ECO:0000259" key="1">
    <source>
        <dbReference type="Pfam" id="PF09509"/>
    </source>
</evidence>
<reference evidence="2 3" key="1">
    <citation type="submission" date="2023-03" db="EMBL/GenBank/DDBJ databases">
        <title>Bacillus Genome Sequencing.</title>
        <authorList>
            <person name="Dunlap C."/>
        </authorList>
    </citation>
    <scope>NUCLEOTIDE SEQUENCE [LARGE SCALE GENOMIC DNA]</scope>
    <source>
        <strain evidence="2 3">NRS-38</strain>
    </source>
</reference>
<protein>
    <submittedName>
        <fullName evidence="2">TIGR02391 family protein</fullName>
    </submittedName>
</protein>
<dbReference type="Pfam" id="PF09509">
    <property type="entry name" value="Hypoth_Ymh"/>
    <property type="match status" value="1"/>
</dbReference>